<evidence type="ECO:0000313" key="3">
    <source>
        <dbReference type="Proteomes" id="UP000197003"/>
    </source>
</evidence>
<proteinExistence type="predicted"/>
<feature type="chain" id="PRO_5013278007" evidence="1">
    <location>
        <begin position="21"/>
        <end position="544"/>
    </location>
</feature>
<name>A0A1Z3NAD7_BDEBC</name>
<reference evidence="2 3" key="1">
    <citation type="submission" date="2017-04" db="EMBL/GenBank/DDBJ databases">
        <title>Whole genome sequence of Bdellovibrio bacteriovorus strain SSB218315.</title>
        <authorList>
            <person name="Oyedara O."/>
            <person name="Rodriguez-Perez M.A."/>
        </authorList>
    </citation>
    <scope>NUCLEOTIDE SEQUENCE [LARGE SCALE GENOMIC DNA]</scope>
    <source>
        <strain evidence="2 3">SSB218315</strain>
    </source>
</reference>
<evidence type="ECO:0000256" key="1">
    <source>
        <dbReference type="SAM" id="SignalP"/>
    </source>
</evidence>
<keyword evidence="1" id="KW-0732">Signal</keyword>
<sequence>MKMRKILLLGLILLPGLAEAQTISKAWRITKPSWTAADEQRFGEFITRLGNAVENRECATVDACLRSTANPYFGTDPADLRLFADCADLPYYLRSYFAWKNGLPMSLVSAVNTLPGSENKDPRYSKFGNAVASRYDIIPSRTSNPNAVQLLNRTIVDMTYSATFRMMGDKDAARFTDFYPVKLNRESIRPGTVIYDPAGHVAIIHRVTDDGRIFYIDSHPDNTLTSGMYTPKFTRSFPGHGAGFKNFRPLALQGASRRANGEYYGGKIVGALNTQLANFSVEQFYGNSPDPAGEWNKGKFLYRGVQYPYYDYLRIAMASGDLKIDPLQDMRQMVADICVNLKDRVVAVDMAIKAGVDRKPHPERLPTNIFGTTGEWEDYASPSRDARLKVGFMDILNQARTLVQRQRSGDPAIVYSGANIAVDLLATYERESRACQFVYRNSAGGSVTLNLEEARQRVFDISFDPYHCVELRWGAKTPQELATCMDDENKRLWYDRERWLRNQWERRYDARMDYSLDELTGPKPGAGIAQPPDVDIIRLLNSLR</sequence>
<accession>A0A1Z3NAD7</accession>
<evidence type="ECO:0000313" key="2">
    <source>
        <dbReference type="EMBL" id="ASD64391.1"/>
    </source>
</evidence>
<organism evidence="2 3">
    <name type="scientific">Bdellovibrio bacteriovorus</name>
    <dbReference type="NCBI Taxonomy" id="959"/>
    <lineage>
        <taxon>Bacteria</taxon>
        <taxon>Pseudomonadati</taxon>
        <taxon>Bdellovibrionota</taxon>
        <taxon>Bdellovibrionia</taxon>
        <taxon>Bdellovibrionales</taxon>
        <taxon>Pseudobdellovibrionaceae</taxon>
        <taxon>Bdellovibrio</taxon>
    </lineage>
</organism>
<dbReference type="AlphaFoldDB" id="A0A1Z3NAD7"/>
<dbReference type="Proteomes" id="UP000197003">
    <property type="component" value="Chromosome"/>
</dbReference>
<dbReference type="RefSeq" id="WP_088565863.1">
    <property type="nucleotide sequence ID" value="NZ_CP020946.1"/>
</dbReference>
<feature type="signal peptide" evidence="1">
    <location>
        <begin position="1"/>
        <end position="20"/>
    </location>
</feature>
<dbReference type="OrthoDB" id="5287509at2"/>
<gene>
    <name evidence="2" type="ORF">B9G79_12850</name>
</gene>
<protein>
    <submittedName>
        <fullName evidence="2">Uncharacterized protein</fullName>
    </submittedName>
</protein>
<dbReference type="EMBL" id="CP020946">
    <property type="protein sequence ID" value="ASD64391.1"/>
    <property type="molecule type" value="Genomic_DNA"/>
</dbReference>